<dbReference type="OrthoDB" id="9816013at2"/>
<keyword evidence="4" id="KW-0808">Transferase</keyword>
<comment type="caution">
    <text evidence="6">The sequence shown here is derived from an EMBL/GenBank/DDBJ whole genome shotgun (WGS) entry which is preliminary data.</text>
</comment>
<comment type="similarity">
    <text evidence="2">Belongs to the class-III pyridoxal-phosphate-dependent aminotransferase family.</text>
</comment>
<dbReference type="RefSeq" id="WP_047815320.1">
    <property type="nucleotide sequence ID" value="NZ_LECT01000030.1"/>
</dbReference>
<evidence type="ECO:0000313" key="6">
    <source>
        <dbReference type="EMBL" id="KLU03987.1"/>
    </source>
</evidence>
<dbReference type="PATRIC" id="fig|595434.4.peg.3749"/>
<dbReference type="InterPro" id="IPR015422">
    <property type="entry name" value="PyrdxlP-dep_Trfase_small"/>
</dbReference>
<dbReference type="STRING" id="595434.RISK_003956"/>
<gene>
    <name evidence="6" type="ORF">RISK_003956</name>
</gene>
<dbReference type="EMBL" id="LECT01000030">
    <property type="protein sequence ID" value="KLU03987.1"/>
    <property type="molecule type" value="Genomic_DNA"/>
</dbReference>
<evidence type="ECO:0000256" key="2">
    <source>
        <dbReference type="ARBA" id="ARBA00008954"/>
    </source>
</evidence>
<protein>
    <submittedName>
        <fullName evidence="6">Amino-acid biosynthesis</fullName>
    </submittedName>
</protein>
<name>A0A0J1BBH1_RHOIS</name>
<dbReference type="InterPro" id="IPR004637">
    <property type="entry name" value="Dat"/>
</dbReference>
<reference evidence="6" key="1">
    <citation type="submission" date="2015-05" db="EMBL/GenBank/DDBJ databases">
        <title>Permanent draft genome of Rhodopirellula islandicus K833.</title>
        <authorList>
            <person name="Kizina J."/>
            <person name="Richter M."/>
            <person name="Glockner F.O."/>
            <person name="Harder J."/>
        </authorList>
    </citation>
    <scope>NUCLEOTIDE SEQUENCE [LARGE SCALE GENOMIC DNA]</scope>
    <source>
        <strain evidence="6">K833</strain>
    </source>
</reference>
<dbReference type="PANTHER" id="PTHR43552:SF1">
    <property type="entry name" value="DIAMINOBUTYRATE--2-OXOGLUTARATE AMINOTRANSFERASE"/>
    <property type="match status" value="1"/>
</dbReference>
<evidence type="ECO:0000313" key="7">
    <source>
        <dbReference type="Proteomes" id="UP000036367"/>
    </source>
</evidence>
<dbReference type="InterPro" id="IPR015421">
    <property type="entry name" value="PyrdxlP-dep_Trfase_major"/>
</dbReference>
<dbReference type="Gene3D" id="3.40.640.10">
    <property type="entry name" value="Type I PLP-dependent aspartate aminotransferase-like (Major domain)"/>
    <property type="match status" value="1"/>
</dbReference>
<evidence type="ECO:0000256" key="3">
    <source>
        <dbReference type="ARBA" id="ARBA00022576"/>
    </source>
</evidence>
<evidence type="ECO:0000256" key="4">
    <source>
        <dbReference type="ARBA" id="ARBA00022679"/>
    </source>
</evidence>
<accession>A0A0J1BBH1</accession>
<dbReference type="AlphaFoldDB" id="A0A0J1BBH1"/>
<dbReference type="GO" id="GO:0008483">
    <property type="term" value="F:transaminase activity"/>
    <property type="evidence" value="ECO:0007669"/>
    <property type="project" value="UniProtKB-KW"/>
</dbReference>
<keyword evidence="7" id="KW-1185">Reference proteome</keyword>
<sequence>MKATGSDDCPLGEGWINAIAGRLSPTGGNSCRDALHQFADQPEWRGDVALRTKIAEQLRTLTQHDASTIADCISASTKDQALEHALATGRRHHQSLQASDTNSGDVALPPKCLCLVGSDHGRSIVARMASGKSSLRGSEWPLLPGFVHASTDRFVDRIDSSTAVALVSPWDFNGVGQPLTAEWWAQCRQRCDETGTCLIIDHGNLPAVGNGHLFAHEMVAGISADAVILSAGLTFDLPGGLLVLGQSLASHAQGLVPSNDLVGHLISSTLATLIQTDALTTDTDAFAIALAERIATRGCVRDLHVSGHTVVLELDVDTQAWLEKANAKKLHASICSEHSVLFQPPLLMTNEEHTNLIDRIDAVLAGLEQNQQPPPSSDQVIPEEDAGPEAMPSDSLAGAVATGALADSALTDPVITDETREAALPNETKADSDNANEAFEEDESEEMVEEDPVEEDEEDEDEFDEEYDEEEQVEEEEVDQEEDDEPTEQDETELESNELDEFESNEETEKH</sequence>
<evidence type="ECO:0000256" key="5">
    <source>
        <dbReference type="SAM" id="MobiDB-lite"/>
    </source>
</evidence>
<feature type="region of interest" description="Disordered" evidence="5">
    <location>
        <begin position="369"/>
        <end position="395"/>
    </location>
</feature>
<proteinExistence type="inferred from homology"/>
<dbReference type="SUPFAM" id="SSF53383">
    <property type="entry name" value="PLP-dependent transferases"/>
    <property type="match status" value="1"/>
</dbReference>
<dbReference type="PANTHER" id="PTHR43552">
    <property type="entry name" value="DIAMINOBUTYRATE--2-OXOGLUTARATE AMINOTRANSFERASE"/>
    <property type="match status" value="1"/>
</dbReference>
<dbReference type="Gene3D" id="3.90.1150.10">
    <property type="entry name" value="Aspartate Aminotransferase, domain 1"/>
    <property type="match status" value="1"/>
</dbReference>
<evidence type="ECO:0000256" key="1">
    <source>
        <dbReference type="ARBA" id="ARBA00001933"/>
    </source>
</evidence>
<keyword evidence="3" id="KW-0032">Aminotransferase</keyword>
<dbReference type="InterPro" id="IPR015424">
    <property type="entry name" value="PyrdxlP-dep_Trfase"/>
</dbReference>
<organism evidence="6 7">
    <name type="scientific">Rhodopirellula islandica</name>
    <dbReference type="NCBI Taxonomy" id="595434"/>
    <lineage>
        <taxon>Bacteria</taxon>
        <taxon>Pseudomonadati</taxon>
        <taxon>Planctomycetota</taxon>
        <taxon>Planctomycetia</taxon>
        <taxon>Pirellulales</taxon>
        <taxon>Pirellulaceae</taxon>
        <taxon>Rhodopirellula</taxon>
    </lineage>
</organism>
<comment type="cofactor">
    <cofactor evidence="1">
        <name>pyridoxal 5'-phosphate</name>
        <dbReference type="ChEBI" id="CHEBI:597326"/>
    </cofactor>
</comment>
<feature type="compositionally biased region" description="Acidic residues" evidence="5">
    <location>
        <begin position="438"/>
        <end position="511"/>
    </location>
</feature>
<feature type="region of interest" description="Disordered" evidence="5">
    <location>
        <begin position="419"/>
        <end position="511"/>
    </location>
</feature>
<dbReference type="Proteomes" id="UP000036367">
    <property type="component" value="Unassembled WGS sequence"/>
</dbReference>